<dbReference type="Gene3D" id="3.40.50.1240">
    <property type="entry name" value="Phosphoglycerate mutase-like"/>
    <property type="match status" value="1"/>
</dbReference>
<dbReference type="SUPFAM" id="SSF53254">
    <property type="entry name" value="Phosphoglycerate mutase-like"/>
    <property type="match status" value="1"/>
</dbReference>
<dbReference type="InterPro" id="IPR029033">
    <property type="entry name" value="His_PPase_superfam"/>
</dbReference>
<dbReference type="Pfam" id="PF00328">
    <property type="entry name" value="His_Phos_2"/>
    <property type="match status" value="1"/>
</dbReference>
<evidence type="ECO:0000313" key="2">
    <source>
        <dbReference type="Proteomes" id="UP000249910"/>
    </source>
</evidence>
<reference evidence="1 2" key="1">
    <citation type="submission" date="2017-06" db="EMBL/GenBank/DDBJ databases">
        <title>Complete genome of Francisella halioticida.</title>
        <authorList>
            <person name="Sjodin A."/>
        </authorList>
    </citation>
    <scope>NUCLEOTIDE SEQUENCE [LARGE SCALE GENOMIC DNA]</scope>
    <source>
        <strain evidence="1 2">DSM 23729</strain>
    </source>
</reference>
<protein>
    <recommendedName>
        <fullName evidence="3">Transposase</fullName>
    </recommendedName>
</protein>
<proteinExistence type="predicted"/>
<dbReference type="InterPro" id="IPR000560">
    <property type="entry name" value="His_Pase_clade-2"/>
</dbReference>
<accession>A0ABN5AZ99</accession>
<keyword evidence="2" id="KW-1185">Reference proteome</keyword>
<dbReference type="RefSeq" id="WP_088772622.1">
    <property type="nucleotide sequence ID" value="NZ_CP022132.1"/>
</dbReference>
<evidence type="ECO:0008006" key="3">
    <source>
        <dbReference type="Google" id="ProtNLM"/>
    </source>
</evidence>
<dbReference type="EMBL" id="CP022132">
    <property type="protein sequence ID" value="ASG68117.1"/>
    <property type="molecule type" value="Genomic_DNA"/>
</dbReference>
<organism evidence="1 2">
    <name type="scientific">Francisella halioticida</name>
    <dbReference type="NCBI Taxonomy" id="549298"/>
    <lineage>
        <taxon>Bacteria</taxon>
        <taxon>Pseudomonadati</taxon>
        <taxon>Pseudomonadota</taxon>
        <taxon>Gammaproteobacteria</taxon>
        <taxon>Thiotrichales</taxon>
        <taxon>Francisellaceae</taxon>
        <taxon>Francisella</taxon>
    </lineage>
</organism>
<dbReference type="Proteomes" id="UP000249910">
    <property type="component" value="Chromosome"/>
</dbReference>
<name>A0ABN5AZ99_9GAMM</name>
<sequence>MPIKNPQYNHSWSEGNGELTPLGMKEEYKLGKHIRKIYLNKYHLLPKTYSNGTIISWAGQENRLVIST</sequence>
<evidence type="ECO:0000313" key="1">
    <source>
        <dbReference type="EMBL" id="ASG68117.1"/>
    </source>
</evidence>
<gene>
    <name evidence="1" type="ORF">CDV26_06695</name>
</gene>